<accession>A0A917INJ8</accession>
<dbReference type="EMBL" id="BMDC01000001">
    <property type="protein sequence ID" value="GGH57950.1"/>
    <property type="molecule type" value="Genomic_DNA"/>
</dbReference>
<dbReference type="Proteomes" id="UP000600171">
    <property type="component" value="Unassembled WGS sequence"/>
</dbReference>
<keyword evidence="1" id="KW-0472">Membrane</keyword>
<keyword evidence="3" id="KW-1185">Reference proteome</keyword>
<proteinExistence type="predicted"/>
<feature type="transmembrane region" description="Helical" evidence="1">
    <location>
        <begin position="138"/>
        <end position="164"/>
    </location>
</feature>
<feature type="transmembrane region" description="Helical" evidence="1">
    <location>
        <begin position="176"/>
        <end position="193"/>
    </location>
</feature>
<comment type="caution">
    <text evidence="2">The sequence shown here is derived from an EMBL/GenBank/DDBJ whole genome shotgun (WGS) entry which is preliminary data.</text>
</comment>
<protein>
    <submittedName>
        <fullName evidence="2">Uncharacterized protein</fullName>
    </submittedName>
</protein>
<feature type="transmembrane region" description="Helical" evidence="1">
    <location>
        <begin position="12"/>
        <end position="32"/>
    </location>
</feature>
<keyword evidence="1" id="KW-1133">Transmembrane helix</keyword>
<organism evidence="2 3">
    <name type="scientific">Rothia aerolata</name>
    <dbReference type="NCBI Taxonomy" id="1812262"/>
    <lineage>
        <taxon>Bacteria</taxon>
        <taxon>Bacillati</taxon>
        <taxon>Actinomycetota</taxon>
        <taxon>Actinomycetes</taxon>
        <taxon>Micrococcales</taxon>
        <taxon>Micrococcaceae</taxon>
        <taxon>Rothia</taxon>
    </lineage>
</organism>
<evidence type="ECO:0000313" key="2">
    <source>
        <dbReference type="EMBL" id="GGH57950.1"/>
    </source>
</evidence>
<evidence type="ECO:0000313" key="3">
    <source>
        <dbReference type="Proteomes" id="UP000600171"/>
    </source>
</evidence>
<keyword evidence="1" id="KW-0812">Transmembrane</keyword>
<sequence>MLGWFFESETSRTILSTLLASFVSILTAIIAAKNVSRTIRNQNKGLPPEILRVEKIQSVLINHLNHKKLNKIDMEILESEYRGSLKKLFLESRLASVGVVDEFSRQKLLKLSDNIQNIRKFPDLNTVHGSIFDKFNRIFGAASIILGIFTLGITLLLLVLQVFILVFDANLERFDFGYVPFIVIYGLVTVFLFKLSKLIVERWGELDLITDLIVRNVYQYHTEYFTGMADVVRESELEARKRLKFENSKKYKKWIKENPGKTSWDYGFENKLSYKIFSPSEALPMGYHVEYKKIGFITSSPFLISNKKVLRESK</sequence>
<gene>
    <name evidence="2" type="ORF">GCM10007359_03620</name>
</gene>
<evidence type="ECO:0000256" key="1">
    <source>
        <dbReference type="SAM" id="Phobius"/>
    </source>
</evidence>
<name>A0A917INJ8_9MICC</name>
<reference evidence="2 3" key="1">
    <citation type="journal article" date="2014" name="Int. J. Syst. Evol. Microbiol.">
        <title>Complete genome sequence of Corynebacterium casei LMG S-19264T (=DSM 44701T), isolated from a smear-ripened cheese.</title>
        <authorList>
            <consortium name="US DOE Joint Genome Institute (JGI-PGF)"/>
            <person name="Walter F."/>
            <person name="Albersmeier A."/>
            <person name="Kalinowski J."/>
            <person name="Ruckert C."/>
        </authorList>
    </citation>
    <scope>NUCLEOTIDE SEQUENCE [LARGE SCALE GENOMIC DNA]</scope>
    <source>
        <strain evidence="2 3">CCM 8669</strain>
    </source>
</reference>
<dbReference type="AlphaFoldDB" id="A0A917INJ8"/>